<gene>
    <name evidence="2" type="ORF">PISL3812_08481</name>
</gene>
<dbReference type="OrthoDB" id="5375886at2759"/>
<reference evidence="2 3" key="1">
    <citation type="submission" date="2015-04" db="EMBL/GenBank/DDBJ databases">
        <authorList>
            <person name="Syromyatnikov M.Y."/>
            <person name="Popov V.N."/>
        </authorList>
    </citation>
    <scope>NUCLEOTIDE SEQUENCE [LARGE SCALE GENOMIC DNA]</scope>
    <source>
        <strain evidence="2">WF-38-12</strain>
    </source>
</reference>
<feature type="compositionally biased region" description="Basic and acidic residues" evidence="1">
    <location>
        <begin position="58"/>
        <end position="69"/>
    </location>
</feature>
<name>A0A0U1M717_TALIS</name>
<protein>
    <submittedName>
        <fullName evidence="2">Uncharacterized protein</fullName>
    </submittedName>
</protein>
<dbReference type="EMBL" id="CVMT01000009">
    <property type="protein sequence ID" value="CRG91433.1"/>
    <property type="molecule type" value="Genomic_DNA"/>
</dbReference>
<evidence type="ECO:0000313" key="2">
    <source>
        <dbReference type="EMBL" id="CRG91433.1"/>
    </source>
</evidence>
<proteinExistence type="predicted"/>
<keyword evidence="3" id="KW-1185">Reference proteome</keyword>
<dbReference type="Proteomes" id="UP000054383">
    <property type="component" value="Unassembled WGS sequence"/>
</dbReference>
<evidence type="ECO:0000256" key="1">
    <source>
        <dbReference type="SAM" id="MobiDB-lite"/>
    </source>
</evidence>
<feature type="region of interest" description="Disordered" evidence="1">
    <location>
        <begin position="1"/>
        <end position="69"/>
    </location>
</feature>
<dbReference type="AlphaFoldDB" id="A0A0U1M717"/>
<sequence length="69" mass="7371">MSAPKAGRQSPDPERQPGAQLQDPPGIGKATPNAAPSDKYSQEKSEQTKSGLSSNPEHPLEKYAREKLG</sequence>
<organism evidence="2 3">
    <name type="scientific">Talaromyces islandicus</name>
    <name type="common">Penicillium islandicum</name>
    <dbReference type="NCBI Taxonomy" id="28573"/>
    <lineage>
        <taxon>Eukaryota</taxon>
        <taxon>Fungi</taxon>
        <taxon>Dikarya</taxon>
        <taxon>Ascomycota</taxon>
        <taxon>Pezizomycotina</taxon>
        <taxon>Eurotiomycetes</taxon>
        <taxon>Eurotiomycetidae</taxon>
        <taxon>Eurotiales</taxon>
        <taxon>Trichocomaceae</taxon>
        <taxon>Talaromyces</taxon>
        <taxon>Talaromyces sect. Islandici</taxon>
    </lineage>
</organism>
<dbReference type="OMA" id="YETRPGQ"/>
<evidence type="ECO:0000313" key="3">
    <source>
        <dbReference type="Proteomes" id="UP000054383"/>
    </source>
</evidence>
<accession>A0A0U1M717</accession>
<dbReference type="STRING" id="28573.A0A0U1M717"/>